<proteinExistence type="predicted"/>
<protein>
    <submittedName>
        <fullName evidence="1">Uncharacterized protein</fullName>
    </submittedName>
</protein>
<comment type="caution">
    <text evidence="1">The sequence shown here is derived from an EMBL/GenBank/DDBJ whole genome shotgun (WGS) entry which is preliminary data.</text>
</comment>
<accession>A0ACB6ZA23</accession>
<dbReference type="EMBL" id="MU118060">
    <property type="protein sequence ID" value="KAF9646342.1"/>
    <property type="molecule type" value="Genomic_DNA"/>
</dbReference>
<organism evidence="1 2">
    <name type="scientific">Thelephora ganbajun</name>
    <name type="common">Ganba fungus</name>
    <dbReference type="NCBI Taxonomy" id="370292"/>
    <lineage>
        <taxon>Eukaryota</taxon>
        <taxon>Fungi</taxon>
        <taxon>Dikarya</taxon>
        <taxon>Basidiomycota</taxon>
        <taxon>Agaricomycotina</taxon>
        <taxon>Agaricomycetes</taxon>
        <taxon>Thelephorales</taxon>
        <taxon>Thelephoraceae</taxon>
        <taxon>Thelephora</taxon>
    </lineage>
</organism>
<evidence type="ECO:0000313" key="1">
    <source>
        <dbReference type="EMBL" id="KAF9646342.1"/>
    </source>
</evidence>
<dbReference type="Proteomes" id="UP000886501">
    <property type="component" value="Unassembled WGS sequence"/>
</dbReference>
<keyword evidence="2" id="KW-1185">Reference proteome</keyword>
<sequence length="198" mass="21240">MPPRSKKSKKPHRPPVQRNLATDGVGTATVTGANNGGGSRAVFRDKTEDRRLHALGASTPTHGREHGHVGKDAHDTVQSLGSGVVEKDVKDVTLRATTIPVDVSQRSAWGFGLLHAILGTISAVYIGYQKTTAVGSKIVELLSRIEAPEARFAALPGNAVEQRRRSELIRYVIIPSRGSMLSSSQQAQGYRRTTAISV</sequence>
<name>A0ACB6ZA23_THEGA</name>
<reference evidence="1" key="1">
    <citation type="submission" date="2019-10" db="EMBL/GenBank/DDBJ databases">
        <authorList>
            <consortium name="DOE Joint Genome Institute"/>
            <person name="Kuo A."/>
            <person name="Miyauchi S."/>
            <person name="Kiss E."/>
            <person name="Drula E."/>
            <person name="Kohler A."/>
            <person name="Sanchez-Garcia M."/>
            <person name="Andreopoulos B."/>
            <person name="Barry K.W."/>
            <person name="Bonito G."/>
            <person name="Buee M."/>
            <person name="Carver A."/>
            <person name="Chen C."/>
            <person name="Cichocki N."/>
            <person name="Clum A."/>
            <person name="Culley D."/>
            <person name="Crous P.W."/>
            <person name="Fauchery L."/>
            <person name="Girlanda M."/>
            <person name="Hayes R."/>
            <person name="Keri Z."/>
            <person name="Labutti K."/>
            <person name="Lipzen A."/>
            <person name="Lombard V."/>
            <person name="Magnuson J."/>
            <person name="Maillard F."/>
            <person name="Morin E."/>
            <person name="Murat C."/>
            <person name="Nolan M."/>
            <person name="Ohm R."/>
            <person name="Pangilinan J."/>
            <person name="Pereira M."/>
            <person name="Perotto S."/>
            <person name="Peter M."/>
            <person name="Riley R."/>
            <person name="Sitrit Y."/>
            <person name="Stielow B."/>
            <person name="Szollosi G."/>
            <person name="Zifcakova L."/>
            <person name="Stursova M."/>
            <person name="Spatafora J.W."/>
            <person name="Tedersoo L."/>
            <person name="Vaario L.-M."/>
            <person name="Yamada A."/>
            <person name="Yan M."/>
            <person name="Wang P."/>
            <person name="Xu J."/>
            <person name="Bruns T."/>
            <person name="Baldrian P."/>
            <person name="Vilgalys R."/>
            <person name="Henrissat B."/>
            <person name="Grigoriev I.V."/>
            <person name="Hibbett D."/>
            <person name="Nagy L.G."/>
            <person name="Martin F.M."/>
        </authorList>
    </citation>
    <scope>NUCLEOTIDE SEQUENCE</scope>
    <source>
        <strain evidence="1">P2</strain>
    </source>
</reference>
<reference evidence="1" key="2">
    <citation type="journal article" date="2020" name="Nat. Commun.">
        <title>Large-scale genome sequencing of mycorrhizal fungi provides insights into the early evolution of symbiotic traits.</title>
        <authorList>
            <person name="Miyauchi S."/>
            <person name="Kiss E."/>
            <person name="Kuo A."/>
            <person name="Drula E."/>
            <person name="Kohler A."/>
            <person name="Sanchez-Garcia M."/>
            <person name="Morin E."/>
            <person name="Andreopoulos B."/>
            <person name="Barry K.W."/>
            <person name="Bonito G."/>
            <person name="Buee M."/>
            <person name="Carver A."/>
            <person name="Chen C."/>
            <person name="Cichocki N."/>
            <person name="Clum A."/>
            <person name="Culley D."/>
            <person name="Crous P.W."/>
            <person name="Fauchery L."/>
            <person name="Girlanda M."/>
            <person name="Hayes R.D."/>
            <person name="Keri Z."/>
            <person name="LaButti K."/>
            <person name="Lipzen A."/>
            <person name="Lombard V."/>
            <person name="Magnuson J."/>
            <person name="Maillard F."/>
            <person name="Murat C."/>
            <person name="Nolan M."/>
            <person name="Ohm R.A."/>
            <person name="Pangilinan J."/>
            <person name="Pereira M.F."/>
            <person name="Perotto S."/>
            <person name="Peter M."/>
            <person name="Pfister S."/>
            <person name="Riley R."/>
            <person name="Sitrit Y."/>
            <person name="Stielow J.B."/>
            <person name="Szollosi G."/>
            <person name="Zifcakova L."/>
            <person name="Stursova M."/>
            <person name="Spatafora J.W."/>
            <person name="Tedersoo L."/>
            <person name="Vaario L.M."/>
            <person name="Yamada A."/>
            <person name="Yan M."/>
            <person name="Wang P."/>
            <person name="Xu J."/>
            <person name="Bruns T."/>
            <person name="Baldrian P."/>
            <person name="Vilgalys R."/>
            <person name="Dunand C."/>
            <person name="Henrissat B."/>
            <person name="Grigoriev I.V."/>
            <person name="Hibbett D."/>
            <person name="Nagy L.G."/>
            <person name="Martin F.M."/>
        </authorList>
    </citation>
    <scope>NUCLEOTIDE SEQUENCE</scope>
    <source>
        <strain evidence="1">P2</strain>
    </source>
</reference>
<gene>
    <name evidence="1" type="ORF">BDM02DRAFT_3188895</name>
</gene>
<evidence type="ECO:0000313" key="2">
    <source>
        <dbReference type="Proteomes" id="UP000886501"/>
    </source>
</evidence>